<feature type="compositionally biased region" description="Polar residues" evidence="1">
    <location>
        <begin position="81"/>
        <end position="92"/>
    </location>
</feature>
<protein>
    <submittedName>
        <fullName evidence="2">Uncharacterized protein</fullName>
    </submittedName>
</protein>
<proteinExistence type="predicted"/>
<sequence>MQIRRQRCHLLRTESAGRQERGRSAFAKGPPRTYRQTSDRRCGNVGPSPRQNVRHDVLLGVRLSSAPRFKLIPLPGRKVPGTSSDQAASQKQGMRFSLRSVSMGQWEGLGLGEWEDLHLAQWKEPRFGGWL</sequence>
<organism evidence="2 3">
    <name type="scientific">Aldrovandia affinis</name>
    <dbReference type="NCBI Taxonomy" id="143900"/>
    <lineage>
        <taxon>Eukaryota</taxon>
        <taxon>Metazoa</taxon>
        <taxon>Chordata</taxon>
        <taxon>Craniata</taxon>
        <taxon>Vertebrata</taxon>
        <taxon>Euteleostomi</taxon>
        <taxon>Actinopterygii</taxon>
        <taxon>Neopterygii</taxon>
        <taxon>Teleostei</taxon>
        <taxon>Notacanthiformes</taxon>
        <taxon>Halosauridae</taxon>
        <taxon>Aldrovandia</taxon>
    </lineage>
</organism>
<dbReference type="EMBL" id="JAINUG010000028">
    <property type="protein sequence ID" value="KAJ8410093.1"/>
    <property type="molecule type" value="Genomic_DNA"/>
</dbReference>
<dbReference type="Proteomes" id="UP001221898">
    <property type="component" value="Unassembled WGS sequence"/>
</dbReference>
<feature type="region of interest" description="Disordered" evidence="1">
    <location>
        <begin position="12"/>
        <end position="51"/>
    </location>
</feature>
<gene>
    <name evidence="2" type="ORF">AAFF_G00211340</name>
</gene>
<comment type="caution">
    <text evidence="2">The sequence shown here is derived from an EMBL/GenBank/DDBJ whole genome shotgun (WGS) entry which is preliminary data.</text>
</comment>
<reference evidence="2" key="1">
    <citation type="journal article" date="2023" name="Science">
        <title>Genome structures resolve the early diversification of teleost fishes.</title>
        <authorList>
            <person name="Parey E."/>
            <person name="Louis A."/>
            <person name="Montfort J."/>
            <person name="Bouchez O."/>
            <person name="Roques C."/>
            <person name="Iampietro C."/>
            <person name="Lluch J."/>
            <person name="Castinel A."/>
            <person name="Donnadieu C."/>
            <person name="Desvignes T."/>
            <person name="Floi Bucao C."/>
            <person name="Jouanno E."/>
            <person name="Wen M."/>
            <person name="Mejri S."/>
            <person name="Dirks R."/>
            <person name="Jansen H."/>
            <person name="Henkel C."/>
            <person name="Chen W.J."/>
            <person name="Zahm M."/>
            <person name="Cabau C."/>
            <person name="Klopp C."/>
            <person name="Thompson A.W."/>
            <person name="Robinson-Rechavi M."/>
            <person name="Braasch I."/>
            <person name="Lecointre G."/>
            <person name="Bobe J."/>
            <person name="Postlethwait J.H."/>
            <person name="Berthelot C."/>
            <person name="Roest Crollius H."/>
            <person name="Guiguen Y."/>
        </authorList>
    </citation>
    <scope>NUCLEOTIDE SEQUENCE</scope>
    <source>
        <strain evidence="2">NC1722</strain>
    </source>
</reference>
<evidence type="ECO:0000313" key="2">
    <source>
        <dbReference type="EMBL" id="KAJ8410093.1"/>
    </source>
</evidence>
<dbReference type="AlphaFoldDB" id="A0AAD7SWR1"/>
<accession>A0AAD7SWR1</accession>
<feature type="compositionally biased region" description="Basic and acidic residues" evidence="1">
    <location>
        <begin position="12"/>
        <end position="23"/>
    </location>
</feature>
<name>A0AAD7SWR1_9TELE</name>
<feature type="region of interest" description="Disordered" evidence="1">
    <location>
        <begin position="74"/>
        <end position="94"/>
    </location>
</feature>
<evidence type="ECO:0000313" key="3">
    <source>
        <dbReference type="Proteomes" id="UP001221898"/>
    </source>
</evidence>
<keyword evidence="3" id="KW-1185">Reference proteome</keyword>
<evidence type="ECO:0000256" key="1">
    <source>
        <dbReference type="SAM" id="MobiDB-lite"/>
    </source>
</evidence>